<proteinExistence type="inferred from homology"/>
<comment type="similarity">
    <text evidence="2 6">Belongs to the QNG1 protein family.</text>
</comment>
<organism evidence="7 8">
    <name type="scientific">Lasius platythorax</name>
    <dbReference type="NCBI Taxonomy" id="488582"/>
    <lineage>
        <taxon>Eukaryota</taxon>
        <taxon>Metazoa</taxon>
        <taxon>Ecdysozoa</taxon>
        <taxon>Arthropoda</taxon>
        <taxon>Hexapoda</taxon>
        <taxon>Insecta</taxon>
        <taxon>Pterygota</taxon>
        <taxon>Neoptera</taxon>
        <taxon>Endopterygota</taxon>
        <taxon>Hymenoptera</taxon>
        <taxon>Apocrita</taxon>
        <taxon>Aculeata</taxon>
        <taxon>Formicoidea</taxon>
        <taxon>Formicidae</taxon>
        <taxon>Formicinae</taxon>
        <taxon>Lasius</taxon>
        <taxon>Lasius</taxon>
    </lineage>
</organism>
<protein>
    <recommendedName>
        <fullName evidence="3 6">Queuosine 5'-phosphate N-glycosylase/hydrolase</fullName>
        <ecNumber evidence="6">3.2.2.-</ecNumber>
    </recommendedName>
    <alternativeName>
        <fullName evidence="4 6">Queuosine-nucleotide N-glycosylase/hydrolase</fullName>
    </alternativeName>
</protein>
<evidence type="ECO:0000256" key="5">
    <source>
        <dbReference type="ARBA" id="ARBA00048204"/>
    </source>
</evidence>
<dbReference type="Pfam" id="PF10343">
    <property type="entry name" value="Q_salvage"/>
    <property type="match status" value="1"/>
</dbReference>
<comment type="catalytic activity">
    <reaction evidence="5 6">
        <text>queuosine 5'-phosphate + H2O = queuine + D-ribose 5-phosphate</text>
        <dbReference type="Rhea" id="RHEA:75387"/>
        <dbReference type="ChEBI" id="CHEBI:15377"/>
        <dbReference type="ChEBI" id="CHEBI:17433"/>
        <dbReference type="ChEBI" id="CHEBI:78346"/>
        <dbReference type="ChEBI" id="CHEBI:194371"/>
    </reaction>
    <physiologicalReaction direction="left-to-right" evidence="5 6">
        <dbReference type="Rhea" id="RHEA:75388"/>
    </physiologicalReaction>
</comment>
<evidence type="ECO:0000313" key="7">
    <source>
        <dbReference type="EMBL" id="CAL1687161.1"/>
    </source>
</evidence>
<comment type="function">
    <text evidence="6">Catalyzes the hydrolysis of queuosine 5'-phosphate, releasing the nucleobase queuine (q). Is required for salvage of queuine from exogenous queuosine (Q) that is imported and then converted to queuosine 5'-phosphate intracellularly.</text>
</comment>
<dbReference type="EMBL" id="OZ034830">
    <property type="protein sequence ID" value="CAL1687161.1"/>
    <property type="molecule type" value="Genomic_DNA"/>
</dbReference>
<evidence type="ECO:0000313" key="8">
    <source>
        <dbReference type="Proteomes" id="UP001497644"/>
    </source>
</evidence>
<dbReference type="PANTHER" id="PTHR21314:SF0">
    <property type="entry name" value="QUEUOSINE 5'-PHOSPHATE N-GLYCOSYLASE_HYDROLASE"/>
    <property type="match status" value="1"/>
</dbReference>
<dbReference type="Proteomes" id="UP001497644">
    <property type="component" value="Chromosome 7"/>
</dbReference>
<reference evidence="7" key="1">
    <citation type="submission" date="2024-04" db="EMBL/GenBank/DDBJ databases">
        <authorList>
            <consortium name="Molecular Ecology Group"/>
        </authorList>
    </citation>
    <scope>NUCLEOTIDE SEQUENCE</scope>
</reference>
<dbReference type="GO" id="GO:0006400">
    <property type="term" value="P:tRNA modification"/>
    <property type="evidence" value="ECO:0007669"/>
    <property type="project" value="TreeGrafter"/>
</dbReference>
<evidence type="ECO:0000256" key="3">
    <source>
        <dbReference type="ARBA" id="ARBA00035306"/>
    </source>
</evidence>
<dbReference type="EC" id="3.2.2.-" evidence="6"/>
<name>A0AAV2P5U5_9HYME</name>
<evidence type="ECO:0000256" key="1">
    <source>
        <dbReference type="ARBA" id="ARBA00022801"/>
    </source>
</evidence>
<dbReference type="GO" id="GO:0016787">
    <property type="term" value="F:hydrolase activity"/>
    <property type="evidence" value="ECO:0007669"/>
    <property type="project" value="UniProtKB-KW"/>
</dbReference>
<sequence length="187" mass="22554">MPYYIVGSFMECVKLCEGKPLKLLDIIMNEFESYQDKPIYEREKVDLYTKAHTLVSDIWFYFKEHEFSFDYDSNLMESTMFADYRISQVLLHFKVLSYSKELLTRLEKNDELNYGSKEEIEIRSCSIFAIKLLAEEMQDVCHDLVKKIEKDVNYTIIIDNFLWDYRQIYDQLLMEKQPLPNIKCVYY</sequence>
<evidence type="ECO:0000256" key="6">
    <source>
        <dbReference type="RuleBase" id="RU365002"/>
    </source>
</evidence>
<evidence type="ECO:0000256" key="2">
    <source>
        <dbReference type="ARBA" id="ARBA00035119"/>
    </source>
</evidence>
<dbReference type="PANTHER" id="PTHR21314">
    <property type="entry name" value="QUEUOSINE 5'-PHOSPHATE N-GLYCOSYLASE_HYDROLASE-RELATED"/>
    <property type="match status" value="1"/>
</dbReference>
<keyword evidence="1 6" id="KW-0378">Hydrolase</keyword>
<dbReference type="InterPro" id="IPR019438">
    <property type="entry name" value="Q_salvage"/>
</dbReference>
<keyword evidence="8" id="KW-1185">Reference proteome</keyword>
<dbReference type="AlphaFoldDB" id="A0AAV2P5U5"/>
<accession>A0AAV2P5U5</accession>
<gene>
    <name evidence="7" type="ORF">LPLAT_LOCUS12418</name>
</gene>
<evidence type="ECO:0000256" key="4">
    <source>
        <dbReference type="ARBA" id="ARBA00035393"/>
    </source>
</evidence>